<feature type="compositionally biased region" description="Basic and acidic residues" evidence="1">
    <location>
        <begin position="1"/>
        <end position="13"/>
    </location>
</feature>
<evidence type="ECO:0000313" key="3">
    <source>
        <dbReference type="EMBL" id="TQF16645.1"/>
    </source>
</evidence>
<proteinExistence type="predicted"/>
<accession>A0A540X5V5</accession>
<organism evidence="3 4">
    <name type="scientific">Myxococcus llanfairpwllgwyngyllgogerychwyrndrobwllllantysiliogogogochensis</name>
    <dbReference type="NCBI Taxonomy" id="2590453"/>
    <lineage>
        <taxon>Bacteria</taxon>
        <taxon>Pseudomonadati</taxon>
        <taxon>Myxococcota</taxon>
        <taxon>Myxococcia</taxon>
        <taxon>Myxococcales</taxon>
        <taxon>Cystobacterineae</taxon>
        <taxon>Myxococcaceae</taxon>
        <taxon>Myxococcus</taxon>
    </lineage>
</organism>
<feature type="region of interest" description="Disordered" evidence="1">
    <location>
        <begin position="1074"/>
        <end position="1157"/>
    </location>
</feature>
<dbReference type="Proteomes" id="UP000315369">
    <property type="component" value="Unassembled WGS sequence"/>
</dbReference>
<dbReference type="InterPro" id="IPR025295">
    <property type="entry name" value="eCIS_core_dom"/>
</dbReference>
<protein>
    <submittedName>
        <fullName evidence="3">DUF4157 domain-containing protein</fullName>
    </submittedName>
</protein>
<comment type="caution">
    <text evidence="3">The sequence shown here is derived from an EMBL/GenBank/DDBJ whole genome shotgun (WGS) entry which is preliminary data.</text>
</comment>
<feature type="region of interest" description="Disordered" evidence="1">
    <location>
        <begin position="964"/>
        <end position="984"/>
    </location>
</feature>
<feature type="compositionally biased region" description="Gly residues" evidence="1">
    <location>
        <begin position="967"/>
        <end position="980"/>
    </location>
</feature>
<feature type="compositionally biased region" description="Basic and acidic residues" evidence="1">
    <location>
        <begin position="1089"/>
        <end position="1099"/>
    </location>
</feature>
<name>A0A540X5V5_9BACT</name>
<feature type="domain" description="eCIS core" evidence="2">
    <location>
        <begin position="232"/>
        <end position="305"/>
    </location>
</feature>
<reference evidence="3 4" key="1">
    <citation type="submission" date="2019-06" db="EMBL/GenBank/DDBJ databases">
        <authorList>
            <person name="Livingstone P."/>
            <person name="Whitworth D."/>
        </authorList>
    </citation>
    <scope>NUCLEOTIDE SEQUENCE [LARGE SCALE GENOMIC DNA]</scope>
    <source>
        <strain evidence="3 4">AM401</strain>
    </source>
</reference>
<keyword evidence="4" id="KW-1185">Reference proteome</keyword>
<dbReference type="EMBL" id="VIFM01000020">
    <property type="protein sequence ID" value="TQF16645.1"/>
    <property type="molecule type" value="Genomic_DNA"/>
</dbReference>
<evidence type="ECO:0000256" key="1">
    <source>
        <dbReference type="SAM" id="MobiDB-lite"/>
    </source>
</evidence>
<evidence type="ECO:0000259" key="2">
    <source>
        <dbReference type="Pfam" id="PF13699"/>
    </source>
</evidence>
<feature type="compositionally biased region" description="Low complexity" evidence="1">
    <location>
        <begin position="216"/>
        <end position="225"/>
    </location>
</feature>
<dbReference type="AlphaFoldDB" id="A0A540X5V5"/>
<dbReference type="OrthoDB" id="5400814at2"/>
<evidence type="ECO:0000313" key="4">
    <source>
        <dbReference type="Proteomes" id="UP000315369"/>
    </source>
</evidence>
<feature type="compositionally biased region" description="Pro residues" evidence="1">
    <location>
        <begin position="205"/>
        <end position="215"/>
    </location>
</feature>
<gene>
    <name evidence="3" type="ORF">FJV41_07445</name>
</gene>
<feature type="region of interest" description="Disordered" evidence="1">
    <location>
        <begin position="190"/>
        <end position="233"/>
    </location>
</feature>
<feature type="region of interest" description="Disordered" evidence="1">
    <location>
        <begin position="1"/>
        <end position="55"/>
    </location>
</feature>
<dbReference type="Pfam" id="PF13699">
    <property type="entry name" value="eCIS_core"/>
    <property type="match status" value="1"/>
</dbReference>
<sequence>MSLRRERGVESCHRSGGRTMAQAKAKALQTPAPSRPPPAPARSTQNTHDFQPASARSELFLGALAGGGATEQDADALPLSGGGTTFDFASIPLFPPSRPPTATGWGIQRKAAVGPEDDPFEREADAIAMEVLGLRGASPGGSEALPSAPATPAASVAAAPGVALAATPEAALEGPSNEPDKRASGALEWEHGLAPPSTPPSDSALPPPPAPPPAGAAPSGGDEAGLTLGGSPMPQRVRRFFEERFGHDLSSVRIHADGESVRRNEALQSYAFTYGSHVWLGAGQRAEPSFILAHELAHVLQQTQPRALGGEGAGGAPQRIQRVPYWEPAHETGTTAHRRLIPAMANASGVFGEAPVPERGTGAGGLGTRGEADFYRAAGPGGNNTVAVRFNAHDDPRWLGAPGDLVAPGGYDHAVGSAPQGPRTRGGAITRVDQAPTQITLGEMKPAFGADPEPQLTRYEEAFRAAAGHTNDYANRQPSGTNWNPSINRFAQADLTIPPEYQPGNTSQVSQDLIIKEFNLEKRSVHRYLREQGYVSVPGRLRVRFEGNPGSWVYAWVPDSIPTNPRLPRSIQALGPQIITHLRDPLFQFPIRRRTPGRQPKLRPARLARVLGAPPKALKKKFGKDFGRAIRRRGPPQLDPFRAQYPQWTQALTRYSQQYRQVSRADKQNADAATDLVSAHQRLLRDGWTTTPLSAVELESRNTNSAVKMWTGASARTFGFFRYHFGWLFEKVANAYEWLRDRIQGALSARSTRATGDGLTRAVINAAFQLLKVAGRILVDRTFDQLIQSLVGGVEDKIQEWTGVDTEEAMDALAGRMNEIKDQVERAAMENLEQLLGESVINGVITVLDQLNEFQTMVADIGRLVSYARWGLRLLECLSPPGWGCLWILAQAVGEALLAEVVASCWFQTKAAPYVTAIPWLGRLPTELASSVVTFTNAQLPGWLSGILRPITVSTQVAASEVACQPGSGGGGGGGGGGSGRSMPDPALADAMIGLAERVGEERLRAFARMSRRMGIPAGRPLTAEDMRTIGDRIIASGATAADMERFAAQSNPTATGGLLDLATYLLEVRRTDPSAPVDTTQQWGVTASDRERQRREQAARGTGTQPGDATAPNPPGPGGGTTAPRPEAPRGGTGPETVAVPQPGAGGAPDTGEDDLVIDARTGPAVVDAATRPYPGRGSGRQVEDARVQVRNGSPDHQLNTEVLLWISGFRPPTEEQIALYNVRARVVVREQQTDRWLLTYELIEGVSLSPEIPSGVLPAGFRISAHPRVATPR</sequence>